<protein>
    <recommendedName>
        <fullName evidence="4">Transposase</fullName>
    </recommendedName>
</protein>
<dbReference type="PATRIC" id="fig|1353533.3.peg.5062"/>
<evidence type="ECO:0000313" key="2">
    <source>
        <dbReference type="EMBL" id="ESP90535.1"/>
    </source>
</evidence>
<dbReference type="Proteomes" id="UP000017820">
    <property type="component" value="Unassembled WGS sequence"/>
</dbReference>
<reference evidence="2 3" key="1">
    <citation type="submission" date="2013-07" db="EMBL/GenBank/DDBJ databases">
        <title>Draft genome sequence of Pseudoalteromonas luteoviolacea 2ta16.</title>
        <authorList>
            <person name="Allen E.E."/>
            <person name="Azam F."/>
            <person name="Podell S."/>
        </authorList>
    </citation>
    <scope>NUCLEOTIDE SEQUENCE [LARGE SCALE GENOMIC DNA]</scope>
    <source>
        <strain evidence="2 3">2ta16</strain>
    </source>
</reference>
<comment type="caution">
    <text evidence="2">The sequence shown here is derived from an EMBL/GenBank/DDBJ whole genome shotgun (WGS) entry which is preliminary data.</text>
</comment>
<keyword evidence="1" id="KW-0812">Transmembrane</keyword>
<feature type="transmembrane region" description="Helical" evidence="1">
    <location>
        <begin position="36"/>
        <end position="55"/>
    </location>
</feature>
<dbReference type="AlphaFoldDB" id="V4HIC3"/>
<gene>
    <name evidence="2" type="ORF">PL2TA16_01639</name>
</gene>
<organism evidence="2 3">
    <name type="scientific">Pseudoalteromonas luteoviolacea (strain 2ta16)</name>
    <dbReference type="NCBI Taxonomy" id="1353533"/>
    <lineage>
        <taxon>Bacteria</taxon>
        <taxon>Pseudomonadati</taxon>
        <taxon>Pseudomonadota</taxon>
        <taxon>Gammaproteobacteria</taxon>
        <taxon>Alteromonadales</taxon>
        <taxon>Pseudoalteromonadaceae</taxon>
        <taxon>Pseudoalteromonas</taxon>
    </lineage>
</organism>
<dbReference type="PANTHER" id="PTHR34322">
    <property type="entry name" value="TRANSPOSASE, Y1_TNP DOMAIN-CONTAINING"/>
    <property type="match status" value="1"/>
</dbReference>
<keyword evidence="1" id="KW-1133">Transmembrane helix</keyword>
<evidence type="ECO:0000256" key="1">
    <source>
        <dbReference type="SAM" id="Phobius"/>
    </source>
</evidence>
<evidence type="ECO:0000313" key="3">
    <source>
        <dbReference type="Proteomes" id="UP000017820"/>
    </source>
</evidence>
<dbReference type="PANTHER" id="PTHR34322:SF2">
    <property type="entry name" value="TRANSPOSASE IS200-LIKE DOMAIN-CONTAINING PROTEIN"/>
    <property type="match status" value="1"/>
</dbReference>
<dbReference type="EMBL" id="AUSV01000134">
    <property type="protein sequence ID" value="ESP90535.1"/>
    <property type="molecule type" value="Genomic_DNA"/>
</dbReference>
<name>V4HIC3_PSEL2</name>
<keyword evidence="1" id="KW-0472">Membrane</keyword>
<accession>V4HIC3</accession>
<evidence type="ECO:0008006" key="4">
    <source>
        <dbReference type="Google" id="ProtNLM"/>
    </source>
</evidence>
<proteinExistence type="predicted"/>
<sequence length="80" mass="9463">MIKARCVRRAFLYGEDKYTGKNFDHRRTWLVERMKLLSGVFAIEIAAYAIMSNRYNLVVKVNRLKALDWRDNEVIQVIQG</sequence>